<keyword evidence="2" id="KW-1185">Reference proteome</keyword>
<dbReference type="RefSeq" id="WP_311426002.1">
    <property type="nucleotide sequence ID" value="NZ_JAVRIA010000001.1"/>
</dbReference>
<dbReference type="EMBL" id="JAVRIA010000001">
    <property type="protein sequence ID" value="MDT0557231.1"/>
    <property type="molecule type" value="Genomic_DNA"/>
</dbReference>
<sequence length="213" mass="24726">MNKPYIKLTVTLSVLLIIMSCKDISTEVKSWVDVDETSEVLGSYHILENDGIKVFLPEVFKRYSTAEYENVLDSLVSKKDFETEINRLKTLRELKGNFYIYFDDVTRSTFTVNTLPFMPLQKEDAQMLLGIVRQSNETMLKGTNLKFEKLKASYSSTTKLQVFKGVFKISNPKDNTETYQSNYFVSTDSKTFFIKLTTGYEVDFDPYFKKFIL</sequence>
<evidence type="ECO:0000313" key="1">
    <source>
        <dbReference type="EMBL" id="MDT0557231.1"/>
    </source>
</evidence>
<accession>A0ABU2YH57</accession>
<comment type="caution">
    <text evidence="1">The sequence shown here is derived from an EMBL/GenBank/DDBJ whole genome shotgun (WGS) entry which is preliminary data.</text>
</comment>
<gene>
    <name evidence="1" type="ORF">RM697_01140</name>
</gene>
<proteinExistence type="predicted"/>
<dbReference type="PROSITE" id="PS51257">
    <property type="entry name" value="PROKAR_LIPOPROTEIN"/>
    <property type="match status" value="1"/>
</dbReference>
<organism evidence="1 2">
    <name type="scientific">Microcosmobacter mediterraneus</name>
    <dbReference type="NCBI Taxonomy" id="3075607"/>
    <lineage>
        <taxon>Bacteria</taxon>
        <taxon>Pseudomonadati</taxon>
        <taxon>Bacteroidota</taxon>
        <taxon>Flavobacteriia</taxon>
        <taxon>Flavobacteriales</taxon>
        <taxon>Flavobacteriaceae</taxon>
        <taxon>Microcosmobacter</taxon>
    </lineage>
</organism>
<protein>
    <recommendedName>
        <fullName evidence="3">Lipoprotein</fullName>
    </recommendedName>
</protein>
<evidence type="ECO:0008006" key="3">
    <source>
        <dbReference type="Google" id="ProtNLM"/>
    </source>
</evidence>
<name>A0ABU2YH57_9FLAO</name>
<evidence type="ECO:0000313" key="2">
    <source>
        <dbReference type="Proteomes" id="UP001259492"/>
    </source>
</evidence>
<dbReference type="Proteomes" id="UP001259492">
    <property type="component" value="Unassembled WGS sequence"/>
</dbReference>
<reference evidence="1 2" key="1">
    <citation type="submission" date="2023-09" db="EMBL/GenBank/DDBJ databases">
        <authorList>
            <person name="Rey-Velasco X."/>
        </authorList>
    </citation>
    <scope>NUCLEOTIDE SEQUENCE [LARGE SCALE GENOMIC DNA]</scope>
    <source>
        <strain evidence="1 2">W332</strain>
    </source>
</reference>